<reference evidence="2" key="1">
    <citation type="journal article" name="DNA Res.">
        <title>The physiological potential of anammox bacteria as revealed by their core genome structure.</title>
        <authorList>
            <person name="Okubo T."/>
            <person name="Toyoda A."/>
            <person name="Fukuhara K."/>
            <person name="Uchiyama I."/>
            <person name="Harigaya Y."/>
            <person name="Kuroiwa M."/>
            <person name="Suzuki T."/>
            <person name="Murakami Y."/>
            <person name="Suwa Y."/>
            <person name="Takami H."/>
        </authorList>
    </citation>
    <scope>NUCLEOTIDE SEQUENCE</scope>
    <source>
        <strain evidence="2">317325-3</strain>
    </source>
</reference>
<evidence type="ECO:0000313" key="3">
    <source>
        <dbReference type="Proteomes" id="UP000662914"/>
    </source>
</evidence>
<evidence type="ECO:0000256" key="1">
    <source>
        <dbReference type="SAM" id="Phobius"/>
    </source>
</evidence>
<dbReference type="AlphaFoldDB" id="A0A809QXT8"/>
<proteinExistence type="predicted"/>
<evidence type="ECO:0000313" key="2">
    <source>
        <dbReference type="EMBL" id="BBO19358.1"/>
    </source>
</evidence>
<organism evidence="2 3">
    <name type="scientific">Candidatus Desulfobacillus denitrificans</name>
    <dbReference type="NCBI Taxonomy" id="2608985"/>
    <lineage>
        <taxon>Bacteria</taxon>
        <taxon>Pseudomonadati</taxon>
        <taxon>Pseudomonadota</taxon>
        <taxon>Betaproteobacteria</taxon>
        <taxon>Candidatus Desulfobacillus</taxon>
    </lineage>
</organism>
<accession>A0A809QXT8</accession>
<protein>
    <submittedName>
        <fullName evidence="2">Uncharacterized protein</fullName>
    </submittedName>
</protein>
<keyword evidence="1" id="KW-1133">Transmembrane helix</keyword>
<gene>
    <name evidence="2" type="ORF">DSYM_00570</name>
</gene>
<dbReference type="EMBL" id="AP021857">
    <property type="protein sequence ID" value="BBO19358.1"/>
    <property type="molecule type" value="Genomic_DNA"/>
</dbReference>
<keyword evidence="1" id="KW-0472">Membrane</keyword>
<dbReference type="KEGG" id="ddz:DSYM_00570"/>
<sequence length="61" mass="7155">MSDEHVERLVRRRVGLDALRRLRRLVDLERQREADNARLAKRLALAIAVLAGLTFLVLFFR</sequence>
<feature type="transmembrane region" description="Helical" evidence="1">
    <location>
        <begin position="39"/>
        <end position="60"/>
    </location>
</feature>
<dbReference type="Proteomes" id="UP000662914">
    <property type="component" value="Chromosome"/>
</dbReference>
<name>A0A809QXT8_9PROT</name>
<keyword evidence="1" id="KW-0812">Transmembrane</keyword>